<feature type="transmembrane region" description="Helical" evidence="5">
    <location>
        <begin position="254"/>
        <end position="281"/>
    </location>
</feature>
<feature type="transmembrane region" description="Helical" evidence="5">
    <location>
        <begin position="102"/>
        <end position="120"/>
    </location>
</feature>
<dbReference type="STRING" id="1035195.HMPREF9997_00084"/>
<keyword evidence="2 5" id="KW-0812">Transmembrane</keyword>
<reference evidence="6 7" key="1">
    <citation type="submission" date="2012-05" db="EMBL/GenBank/DDBJ databases">
        <authorList>
            <person name="Weinstock G."/>
            <person name="Sodergren E."/>
            <person name="Lobos E.A."/>
            <person name="Fulton L."/>
            <person name="Fulton R."/>
            <person name="Courtney L."/>
            <person name="Fronick C."/>
            <person name="O'Laughlin M."/>
            <person name="Godfrey J."/>
            <person name="Wilson R.M."/>
            <person name="Miner T."/>
            <person name="Farmer C."/>
            <person name="Delehaunty K."/>
            <person name="Cordes M."/>
            <person name="Minx P."/>
            <person name="Tomlinson C."/>
            <person name="Chen J."/>
            <person name="Wollam A."/>
            <person name="Pepin K.H."/>
            <person name="Bhonagiri V."/>
            <person name="Zhang X."/>
            <person name="Suruliraj S."/>
            <person name="Warren W."/>
            <person name="Mitreva M."/>
            <person name="Mardis E.R."/>
            <person name="Wilson R.K."/>
        </authorList>
    </citation>
    <scope>NUCLEOTIDE SEQUENCE [LARGE SCALE GENOMIC DNA]</scope>
    <source>
        <strain evidence="6 7">F0235</strain>
    </source>
</reference>
<feature type="transmembrane region" description="Helical" evidence="5">
    <location>
        <begin position="293"/>
        <end position="310"/>
    </location>
</feature>
<keyword evidence="4 5" id="KW-0472">Membrane</keyword>
<dbReference type="Proteomes" id="UP000010445">
    <property type="component" value="Unassembled WGS sequence"/>
</dbReference>
<feature type="transmembrane region" description="Helical" evidence="5">
    <location>
        <begin position="165"/>
        <end position="185"/>
    </location>
</feature>
<evidence type="ECO:0000256" key="2">
    <source>
        <dbReference type="ARBA" id="ARBA00022692"/>
    </source>
</evidence>
<feature type="transmembrane region" description="Helical" evidence="5">
    <location>
        <begin position="21"/>
        <end position="44"/>
    </location>
</feature>
<organism evidence="6 7">
    <name type="scientific">Corynebacterium durum F0235</name>
    <dbReference type="NCBI Taxonomy" id="1035195"/>
    <lineage>
        <taxon>Bacteria</taxon>
        <taxon>Bacillati</taxon>
        <taxon>Actinomycetota</taxon>
        <taxon>Actinomycetes</taxon>
        <taxon>Mycobacteriales</taxon>
        <taxon>Corynebacteriaceae</taxon>
        <taxon>Corynebacterium</taxon>
    </lineage>
</organism>
<evidence type="ECO:0000313" key="7">
    <source>
        <dbReference type="Proteomes" id="UP000010445"/>
    </source>
</evidence>
<protein>
    <submittedName>
        <fullName evidence="6">Transporter, branched chain amino acid:cation symporter family protein</fullName>
    </submittedName>
</protein>
<comment type="subcellular location">
    <subcellularLocation>
        <location evidence="1">Membrane</location>
        <topology evidence="1">Multi-pass membrane protein</topology>
    </subcellularLocation>
</comment>
<gene>
    <name evidence="6" type="ORF">HMPREF9997_00084</name>
</gene>
<feature type="transmembrane region" description="Helical" evidence="5">
    <location>
        <begin position="206"/>
        <end position="234"/>
    </location>
</feature>
<feature type="transmembrane region" description="Helical" evidence="5">
    <location>
        <begin position="316"/>
        <end position="340"/>
    </location>
</feature>
<feature type="transmembrane region" description="Helical" evidence="5">
    <location>
        <begin position="65"/>
        <end position="90"/>
    </location>
</feature>
<evidence type="ECO:0000256" key="5">
    <source>
        <dbReference type="SAM" id="Phobius"/>
    </source>
</evidence>
<dbReference type="PATRIC" id="fig|1035195.3.peg.75"/>
<evidence type="ECO:0000313" key="6">
    <source>
        <dbReference type="EMBL" id="EKX92418.1"/>
    </source>
</evidence>
<name>L1MMF1_9CORY</name>
<dbReference type="InterPro" id="IPR001046">
    <property type="entry name" value="NRAMP_fam"/>
</dbReference>
<evidence type="ECO:0000256" key="4">
    <source>
        <dbReference type="ARBA" id="ARBA00023136"/>
    </source>
</evidence>
<comment type="caution">
    <text evidence="6">The sequence shown here is derived from an EMBL/GenBank/DDBJ whole genome shotgun (WGS) entry which is preliminary data.</text>
</comment>
<dbReference type="AlphaFoldDB" id="L1MMF1"/>
<sequence>MATSAIGPGFLTQTAVFTGKLGAAFAFAIVVSILLDIAVQLNVWRVIGVSGMRAQELGNRVIPGLGWVLAVLVAIGGIVFNIGNIAGAGLGTNAMMGLDAKIGGAVTAAISIVFFLAKRLGGVLDRVLVFLGILMMGLTLYVAIVSGPPVGDALRNTVMPEKVDWLIITTLVGGTVGGYITYAGAHRMLDSGKVGAEHVKDVSQSSVTGILLTGIMRVLLFLAVLGVVAGGTVLDPKGNPAAQAFQVAAGDLGLRFFGVVLWAAALSSIVGASYTSATFLVPNTPDKKSLQNWVTIAFIVISCTLFLILGTAPTTLLVFAGAFNGLVLPIGFTMMIYVAAFRSKDLLNGYKYPLWLIIIGIVATVVAWILAWNSFSGVFDLLK</sequence>
<dbReference type="EMBL" id="AMEM01000005">
    <property type="protein sequence ID" value="EKX92418.1"/>
    <property type="molecule type" value="Genomic_DNA"/>
</dbReference>
<dbReference type="HOGENOM" id="CLU_055818_0_0_11"/>
<keyword evidence="3 5" id="KW-1133">Transmembrane helix</keyword>
<dbReference type="Pfam" id="PF01566">
    <property type="entry name" value="Nramp"/>
    <property type="match status" value="1"/>
</dbReference>
<evidence type="ECO:0000256" key="1">
    <source>
        <dbReference type="ARBA" id="ARBA00004141"/>
    </source>
</evidence>
<evidence type="ECO:0000256" key="3">
    <source>
        <dbReference type="ARBA" id="ARBA00022989"/>
    </source>
</evidence>
<accession>L1MMF1</accession>
<dbReference type="GO" id="GO:0046873">
    <property type="term" value="F:metal ion transmembrane transporter activity"/>
    <property type="evidence" value="ECO:0007669"/>
    <property type="project" value="InterPro"/>
</dbReference>
<keyword evidence="7" id="KW-1185">Reference proteome</keyword>
<dbReference type="OrthoDB" id="141480at2"/>
<proteinExistence type="predicted"/>
<dbReference type="GO" id="GO:0016020">
    <property type="term" value="C:membrane"/>
    <property type="evidence" value="ECO:0007669"/>
    <property type="project" value="UniProtKB-SubCell"/>
</dbReference>
<dbReference type="eggNOG" id="COG1914">
    <property type="taxonomic scope" value="Bacteria"/>
</dbReference>
<feature type="transmembrane region" description="Helical" evidence="5">
    <location>
        <begin position="352"/>
        <end position="375"/>
    </location>
</feature>
<feature type="transmembrane region" description="Helical" evidence="5">
    <location>
        <begin position="127"/>
        <end position="145"/>
    </location>
</feature>